<dbReference type="InterPro" id="IPR036047">
    <property type="entry name" value="F-box-like_dom_sf"/>
</dbReference>
<gene>
    <name evidence="1" type="ORF">BCR42DRAFT_426304</name>
</gene>
<accession>A0A1X2I1P7</accession>
<keyword evidence="2" id="KW-1185">Reference proteome</keyword>
<dbReference type="GO" id="GO:0031146">
    <property type="term" value="P:SCF-dependent proteasomal ubiquitin-dependent protein catabolic process"/>
    <property type="evidence" value="ECO:0007669"/>
    <property type="project" value="TreeGrafter"/>
</dbReference>
<protein>
    <submittedName>
        <fullName evidence="1">Uncharacterized protein</fullName>
    </submittedName>
</protein>
<dbReference type="AlphaFoldDB" id="A0A1X2I1P7"/>
<dbReference type="OrthoDB" id="550575at2759"/>
<dbReference type="Proteomes" id="UP000193560">
    <property type="component" value="Unassembled WGS sequence"/>
</dbReference>
<dbReference type="PANTHER" id="PTHR13318">
    <property type="entry name" value="PARTNER OF PAIRED, ISOFORM B-RELATED"/>
    <property type="match status" value="1"/>
</dbReference>
<evidence type="ECO:0000313" key="2">
    <source>
        <dbReference type="Proteomes" id="UP000193560"/>
    </source>
</evidence>
<name>A0A1X2I1P7_9FUNG</name>
<dbReference type="Gene3D" id="3.80.10.10">
    <property type="entry name" value="Ribonuclease Inhibitor"/>
    <property type="match status" value="2"/>
</dbReference>
<proteinExistence type="predicted"/>
<dbReference type="InterPro" id="IPR032675">
    <property type="entry name" value="LRR_dom_sf"/>
</dbReference>
<evidence type="ECO:0000313" key="1">
    <source>
        <dbReference type="EMBL" id="ORZ07463.1"/>
    </source>
</evidence>
<dbReference type="STRING" id="90262.A0A1X2I1P7"/>
<organism evidence="1 2">
    <name type="scientific">Absidia repens</name>
    <dbReference type="NCBI Taxonomy" id="90262"/>
    <lineage>
        <taxon>Eukaryota</taxon>
        <taxon>Fungi</taxon>
        <taxon>Fungi incertae sedis</taxon>
        <taxon>Mucoromycota</taxon>
        <taxon>Mucoromycotina</taxon>
        <taxon>Mucoromycetes</taxon>
        <taxon>Mucorales</taxon>
        <taxon>Cunninghamellaceae</taxon>
        <taxon>Absidia</taxon>
    </lineage>
</organism>
<dbReference type="EMBL" id="MCGE01000035">
    <property type="protein sequence ID" value="ORZ07463.1"/>
    <property type="molecule type" value="Genomic_DNA"/>
</dbReference>
<sequence>MVRSRRRQVKLKFMNPTATTSEQMDSHHDINDDLTNLDIGDHDQTEKKIVYSNLESNSTDINYNNFQLDFADKNHLKRYARDITDYTATEIEIKQNGVIVLIPHFRQFPSELVTWVVSHCPEQQDLCALSLVSKQFYTIANPLLWCAPKIQHSAVMDKFLYSVATFQSPMRFIIRKMNFSCPQWNDVHFSLLIPHLRHLEELNINGGVINVKESFRHLPRHCPNLTSVELDVGTISSAAYTELGLHCHHLCQLTLRFIPYLSSDSLKFLLNCPLQKLTLIFIYCHEQQKCEDMMRGLWQFTLLTHLVMKNMNGLHGRLVVQKNSEIHPPWPRLSLFHIDSGDMITDSDLTSFVNSHPHLMELRLGRANLITDSSLFAIASALPYLTTLYLDCSTTISENGILKLIEKCFQLTSLTLINCTRIPWKVTQLDHEAIESYRKGGISIINH</sequence>
<dbReference type="SUPFAM" id="SSF52047">
    <property type="entry name" value="RNI-like"/>
    <property type="match status" value="1"/>
</dbReference>
<reference evidence="1 2" key="1">
    <citation type="submission" date="2016-07" db="EMBL/GenBank/DDBJ databases">
        <title>Pervasive Adenine N6-methylation of Active Genes in Fungi.</title>
        <authorList>
            <consortium name="DOE Joint Genome Institute"/>
            <person name="Mondo S.J."/>
            <person name="Dannebaum R.O."/>
            <person name="Kuo R.C."/>
            <person name="Labutti K."/>
            <person name="Haridas S."/>
            <person name="Kuo A."/>
            <person name="Salamov A."/>
            <person name="Ahrendt S.R."/>
            <person name="Lipzen A."/>
            <person name="Sullivan W."/>
            <person name="Andreopoulos W.B."/>
            <person name="Clum A."/>
            <person name="Lindquist E."/>
            <person name="Daum C."/>
            <person name="Ramamoorthy G.K."/>
            <person name="Gryganskyi A."/>
            <person name="Culley D."/>
            <person name="Magnuson J.K."/>
            <person name="James T.Y."/>
            <person name="O'Malley M.A."/>
            <person name="Stajich J.E."/>
            <person name="Spatafora J.W."/>
            <person name="Visel A."/>
            <person name="Grigoriev I.V."/>
        </authorList>
    </citation>
    <scope>NUCLEOTIDE SEQUENCE [LARGE SCALE GENOMIC DNA]</scope>
    <source>
        <strain evidence="1 2">NRRL 1336</strain>
    </source>
</reference>
<dbReference type="SUPFAM" id="SSF81383">
    <property type="entry name" value="F-box domain"/>
    <property type="match status" value="1"/>
</dbReference>
<dbReference type="GO" id="GO:0019005">
    <property type="term" value="C:SCF ubiquitin ligase complex"/>
    <property type="evidence" value="ECO:0007669"/>
    <property type="project" value="TreeGrafter"/>
</dbReference>
<comment type="caution">
    <text evidence="1">The sequence shown here is derived from an EMBL/GenBank/DDBJ whole genome shotgun (WGS) entry which is preliminary data.</text>
</comment>